<evidence type="ECO:0000313" key="3">
    <source>
        <dbReference type="Proteomes" id="UP000321393"/>
    </source>
</evidence>
<dbReference type="AlphaFoldDB" id="A0A5A7T2U6"/>
<dbReference type="CDD" id="cd09272">
    <property type="entry name" value="RNase_HI_RT_Ty1"/>
    <property type="match status" value="1"/>
</dbReference>
<organism evidence="1 3">
    <name type="scientific">Cucumis melo var. makuwa</name>
    <name type="common">Oriental melon</name>
    <dbReference type="NCBI Taxonomy" id="1194695"/>
    <lineage>
        <taxon>Eukaryota</taxon>
        <taxon>Viridiplantae</taxon>
        <taxon>Streptophyta</taxon>
        <taxon>Embryophyta</taxon>
        <taxon>Tracheophyta</taxon>
        <taxon>Spermatophyta</taxon>
        <taxon>Magnoliopsida</taxon>
        <taxon>eudicotyledons</taxon>
        <taxon>Gunneridae</taxon>
        <taxon>Pentapetalae</taxon>
        <taxon>rosids</taxon>
        <taxon>fabids</taxon>
        <taxon>Cucurbitales</taxon>
        <taxon>Cucurbitaceae</taxon>
        <taxon>Benincaseae</taxon>
        <taxon>Cucumis</taxon>
    </lineage>
</organism>
<dbReference type="Proteomes" id="UP000321393">
    <property type="component" value="Unassembled WGS sequence"/>
</dbReference>
<dbReference type="Proteomes" id="UP000321947">
    <property type="component" value="Unassembled WGS sequence"/>
</dbReference>
<comment type="caution">
    <text evidence="1">The sequence shown here is derived from an EMBL/GenBank/DDBJ whole genome shotgun (WGS) entry which is preliminary data.</text>
</comment>
<name>A0A5A7T2U6_CUCMM</name>
<proteinExistence type="predicted"/>
<accession>A0A5A7T2U6</accession>
<gene>
    <name evidence="2" type="ORF">E5676_scaffold1754G00250</name>
    <name evidence="1" type="ORF">E6C27_scaffold3G00040</name>
</gene>
<reference evidence="3 4" key="1">
    <citation type="submission" date="2019-08" db="EMBL/GenBank/DDBJ databases">
        <title>Draft genome sequences of two oriental melons (Cucumis melo L. var makuwa).</title>
        <authorList>
            <person name="Kwon S.-Y."/>
        </authorList>
    </citation>
    <scope>NUCLEOTIDE SEQUENCE [LARGE SCALE GENOMIC DNA]</scope>
    <source>
        <strain evidence="4">cv. Chang Bougi</strain>
        <strain evidence="3">cv. SW 3</strain>
        <tissue evidence="1">Leaf</tissue>
    </source>
</reference>
<evidence type="ECO:0000313" key="4">
    <source>
        <dbReference type="Proteomes" id="UP000321947"/>
    </source>
</evidence>
<sequence>MESEFIALELAGLEPEWIKNLLGDVLLWGTSVPVSIQCDSQAAICTAKKSVHNGKSRHIRLRHAVVKQLLKEGTISLEFVRFEKNLVDPLTKGLTRKVVLDSSVNMGLKPFEDP</sequence>
<evidence type="ECO:0000313" key="1">
    <source>
        <dbReference type="EMBL" id="KAA0037293.1"/>
    </source>
</evidence>
<dbReference type="EMBL" id="SSTD01004012">
    <property type="protein sequence ID" value="TYK24191.1"/>
    <property type="molecule type" value="Genomic_DNA"/>
</dbReference>
<dbReference type="EMBL" id="SSTE01019001">
    <property type="protein sequence ID" value="KAA0037293.1"/>
    <property type="molecule type" value="Genomic_DNA"/>
</dbReference>
<protein>
    <submittedName>
        <fullName evidence="1">Retrovirus-related Pol polyprotein from transposon TNT 1-94</fullName>
    </submittedName>
</protein>
<dbReference type="OrthoDB" id="437459at2759"/>
<evidence type="ECO:0000313" key="2">
    <source>
        <dbReference type="EMBL" id="TYK24191.1"/>
    </source>
</evidence>